<evidence type="ECO:0000259" key="4">
    <source>
        <dbReference type="PROSITE" id="PS00745"/>
    </source>
</evidence>
<sequence length="423" mass="48546">FHSMNSFARSYRSQVLISPRCGYRFGNRLTNFNPHDTKIHGRHLRNFTMERFKLSELLIEMNKNIDLLSRAKDWKHLKKNLENTERELQKPEDVWNNPSVAAKLQRHSAKIQREVEIYEKLTRKVTEVKELIDLAKEENDQGLFNVILNDAHPLNQELKIFTLTSLMNDDADQNGCIVQITPGAGGIDSSDWAEMLYKMYVRWGTKNGFQVKTLDYVNDEIAGCKSASLKIDGDYAYGWTKYESGIHRLVRISPFDAQNRRHTSFASVVILPSVEDEIDGRESINIRSSDLKIETFRSSGAGGQHVNVTASAVRITHTPTKIVVQCQNERSQHSNKSTAMEILRARLYDRMMREKKAEKHGLHSSLPENAWGSQIRSYILYPYQLIKDSRTGHETSQVDSVLNDGELDEFLEASLTHFKQSTI</sequence>
<name>A0A9N9HKP1_9GLOM</name>
<evidence type="ECO:0000256" key="3">
    <source>
        <dbReference type="SAM" id="Coils"/>
    </source>
</evidence>
<comment type="caution">
    <text evidence="5">The sequence shown here is derived from an EMBL/GenBank/DDBJ whole genome shotgun (WGS) entry which is preliminary data.</text>
</comment>
<dbReference type="NCBIfam" id="TIGR00020">
    <property type="entry name" value="prfB"/>
    <property type="match status" value="1"/>
</dbReference>
<proteinExistence type="inferred from homology"/>
<gene>
    <name evidence="5" type="ORF">AMORRO_LOCUS11662</name>
</gene>
<dbReference type="InterPro" id="IPR005139">
    <property type="entry name" value="PCRF"/>
</dbReference>
<feature type="coiled-coil region" evidence="3">
    <location>
        <begin position="101"/>
        <end position="138"/>
    </location>
</feature>
<dbReference type="PROSITE" id="PS00745">
    <property type="entry name" value="RF_PROK_I"/>
    <property type="match status" value="1"/>
</dbReference>
<dbReference type="HAMAP" id="MF_00094">
    <property type="entry name" value="Rel_fac_2"/>
    <property type="match status" value="1"/>
</dbReference>
<feature type="domain" description="Prokaryotic-type class I peptide chain release factors" evidence="4">
    <location>
        <begin position="297"/>
        <end position="313"/>
    </location>
</feature>
<dbReference type="Gene3D" id="1.20.58.410">
    <property type="entry name" value="Release factor"/>
    <property type="match status" value="1"/>
</dbReference>
<dbReference type="SMART" id="SM00937">
    <property type="entry name" value="PCRF"/>
    <property type="match status" value="1"/>
</dbReference>
<reference evidence="5" key="1">
    <citation type="submission" date="2021-06" db="EMBL/GenBank/DDBJ databases">
        <authorList>
            <person name="Kallberg Y."/>
            <person name="Tangrot J."/>
            <person name="Rosling A."/>
        </authorList>
    </citation>
    <scope>NUCLEOTIDE SEQUENCE</scope>
    <source>
        <strain evidence="5">CL551</strain>
    </source>
</reference>
<dbReference type="Gene3D" id="3.30.160.20">
    <property type="match status" value="1"/>
</dbReference>
<evidence type="ECO:0000313" key="6">
    <source>
        <dbReference type="Proteomes" id="UP000789342"/>
    </source>
</evidence>
<comment type="similarity">
    <text evidence="1">Belongs to the prokaryotic/mitochondrial release factor family.</text>
</comment>
<dbReference type="InterPro" id="IPR045853">
    <property type="entry name" value="Pep_chain_release_fac_I_sf"/>
</dbReference>
<dbReference type="Proteomes" id="UP000789342">
    <property type="component" value="Unassembled WGS sequence"/>
</dbReference>
<accession>A0A9N9HKP1</accession>
<evidence type="ECO:0000313" key="5">
    <source>
        <dbReference type="EMBL" id="CAG8691740.1"/>
    </source>
</evidence>
<dbReference type="Gene3D" id="3.30.70.1660">
    <property type="match status" value="1"/>
</dbReference>
<dbReference type="Pfam" id="PF00472">
    <property type="entry name" value="RF-1"/>
    <property type="match status" value="1"/>
</dbReference>
<dbReference type="InterPro" id="IPR000352">
    <property type="entry name" value="Pep_chain_release_fac_I"/>
</dbReference>
<dbReference type="GO" id="GO:0005739">
    <property type="term" value="C:mitochondrion"/>
    <property type="evidence" value="ECO:0007669"/>
    <property type="project" value="GOC"/>
</dbReference>
<dbReference type="GO" id="GO:0032543">
    <property type="term" value="P:mitochondrial translation"/>
    <property type="evidence" value="ECO:0007669"/>
    <property type="project" value="UniProtKB-ARBA"/>
</dbReference>
<protein>
    <submittedName>
        <fullName evidence="5">16250_t:CDS:1</fullName>
    </submittedName>
</protein>
<dbReference type="PANTHER" id="PTHR43116">
    <property type="entry name" value="PEPTIDE CHAIN RELEASE FACTOR 2"/>
    <property type="match status" value="1"/>
</dbReference>
<dbReference type="AlphaFoldDB" id="A0A9N9HKP1"/>
<organism evidence="5 6">
    <name type="scientific">Acaulospora morrowiae</name>
    <dbReference type="NCBI Taxonomy" id="94023"/>
    <lineage>
        <taxon>Eukaryota</taxon>
        <taxon>Fungi</taxon>
        <taxon>Fungi incertae sedis</taxon>
        <taxon>Mucoromycota</taxon>
        <taxon>Glomeromycotina</taxon>
        <taxon>Glomeromycetes</taxon>
        <taxon>Diversisporales</taxon>
        <taxon>Acaulosporaceae</taxon>
        <taxon>Acaulospora</taxon>
    </lineage>
</organism>
<dbReference type="Pfam" id="PF03462">
    <property type="entry name" value="PCRF"/>
    <property type="match status" value="1"/>
</dbReference>
<keyword evidence="2" id="KW-0648">Protein biosynthesis</keyword>
<evidence type="ECO:0000256" key="2">
    <source>
        <dbReference type="ARBA" id="ARBA00022917"/>
    </source>
</evidence>
<evidence type="ECO:0000256" key="1">
    <source>
        <dbReference type="ARBA" id="ARBA00010835"/>
    </source>
</evidence>
<keyword evidence="3" id="KW-0175">Coiled coil</keyword>
<dbReference type="OrthoDB" id="2019491at2759"/>
<dbReference type="PANTHER" id="PTHR43116:SF3">
    <property type="entry name" value="CLASS I PEPTIDE CHAIN RELEASE FACTOR"/>
    <property type="match status" value="1"/>
</dbReference>
<dbReference type="EMBL" id="CAJVPV010015423">
    <property type="protein sequence ID" value="CAG8691740.1"/>
    <property type="molecule type" value="Genomic_DNA"/>
</dbReference>
<dbReference type="InterPro" id="IPR004374">
    <property type="entry name" value="PrfB"/>
</dbReference>
<dbReference type="SUPFAM" id="SSF75620">
    <property type="entry name" value="Release factor"/>
    <property type="match status" value="1"/>
</dbReference>
<keyword evidence="6" id="KW-1185">Reference proteome</keyword>
<dbReference type="GO" id="GO:0016149">
    <property type="term" value="F:translation release factor activity, codon specific"/>
    <property type="evidence" value="ECO:0007669"/>
    <property type="project" value="InterPro"/>
</dbReference>
<dbReference type="FunFam" id="3.30.160.20:FF:000004">
    <property type="entry name" value="Peptide chain release factor 1"/>
    <property type="match status" value="1"/>
</dbReference>
<feature type="non-terminal residue" evidence="5">
    <location>
        <position position="1"/>
    </location>
</feature>